<dbReference type="PRINTS" id="PR01641">
    <property type="entry name" value="PROMCHFAMILY"/>
</dbReference>
<keyword evidence="5" id="KW-1015">Disulfide bond</keyword>
<dbReference type="InterPro" id="IPR005456">
    <property type="entry name" value="Prepro-melanin_conc_hormone"/>
</dbReference>
<dbReference type="Pfam" id="PF05824">
    <property type="entry name" value="Pro-MCH"/>
    <property type="match status" value="1"/>
</dbReference>
<dbReference type="GO" id="GO:0045202">
    <property type="term" value="C:synapse"/>
    <property type="evidence" value="ECO:0007669"/>
    <property type="project" value="GOC"/>
</dbReference>
<evidence type="ECO:0000256" key="6">
    <source>
        <dbReference type="ARBA" id="ARBA00023320"/>
    </source>
</evidence>
<dbReference type="GO" id="GO:0007218">
    <property type="term" value="P:neuropeptide signaling pathway"/>
    <property type="evidence" value="ECO:0007669"/>
    <property type="project" value="UniProtKB-KW"/>
</dbReference>
<evidence type="ECO:0000256" key="2">
    <source>
        <dbReference type="ARBA" id="ARBA00022685"/>
    </source>
</evidence>
<evidence type="ECO:0000256" key="5">
    <source>
        <dbReference type="ARBA" id="ARBA00023157"/>
    </source>
</evidence>
<keyword evidence="6" id="KW-0527">Neuropeptide</keyword>
<keyword evidence="3" id="KW-0372">Hormone</keyword>
<dbReference type="PANTHER" id="PTHR12091:SF0">
    <property type="entry name" value="PRO-MCH"/>
    <property type="match status" value="1"/>
</dbReference>
<evidence type="ECO:0000313" key="8">
    <source>
        <dbReference type="Proteomes" id="UP000193380"/>
    </source>
</evidence>
<evidence type="ECO:0000313" key="7">
    <source>
        <dbReference type="EMBL" id="CDQ64150.1"/>
    </source>
</evidence>
<dbReference type="GO" id="GO:0031777">
    <property type="term" value="F:type 1 melanin-concentrating hormone receptor binding"/>
    <property type="evidence" value="ECO:0007669"/>
    <property type="project" value="TreeGrafter"/>
</dbReference>
<dbReference type="GO" id="GO:0007268">
    <property type="term" value="P:chemical synaptic transmission"/>
    <property type="evidence" value="ECO:0007669"/>
    <property type="project" value="InterPro"/>
</dbReference>
<dbReference type="Proteomes" id="UP000193380">
    <property type="component" value="Unassembled WGS sequence"/>
</dbReference>
<keyword evidence="4" id="KW-0732">Signal</keyword>
<reference evidence="7" key="2">
    <citation type="submission" date="2014-03" db="EMBL/GenBank/DDBJ databases">
        <authorList>
            <person name="Genoscope - CEA"/>
        </authorList>
    </citation>
    <scope>NUCLEOTIDE SEQUENCE</scope>
</reference>
<evidence type="ECO:0000256" key="4">
    <source>
        <dbReference type="ARBA" id="ARBA00022729"/>
    </source>
</evidence>
<keyword evidence="2" id="KW-0165">Cleavage on pair of basic residues</keyword>
<dbReference type="GO" id="GO:0030354">
    <property type="term" value="F:melanin-concentrating hormone activity"/>
    <property type="evidence" value="ECO:0007669"/>
    <property type="project" value="InterPro"/>
</dbReference>
<organism evidence="7 8">
    <name type="scientific">Oncorhynchus mykiss</name>
    <name type="common">Rainbow trout</name>
    <name type="synonym">Salmo gairdneri</name>
    <dbReference type="NCBI Taxonomy" id="8022"/>
    <lineage>
        <taxon>Eukaryota</taxon>
        <taxon>Metazoa</taxon>
        <taxon>Chordata</taxon>
        <taxon>Craniata</taxon>
        <taxon>Vertebrata</taxon>
        <taxon>Euteleostomi</taxon>
        <taxon>Actinopterygii</taxon>
        <taxon>Neopterygii</taxon>
        <taxon>Teleostei</taxon>
        <taxon>Protacanthopterygii</taxon>
        <taxon>Salmoniformes</taxon>
        <taxon>Salmonidae</taxon>
        <taxon>Salmoninae</taxon>
        <taxon>Oncorhynchus</taxon>
    </lineage>
</organism>
<evidence type="ECO:0000256" key="1">
    <source>
        <dbReference type="ARBA" id="ARBA00002122"/>
    </source>
</evidence>
<reference evidence="7" key="1">
    <citation type="journal article" date="2014" name="Nat. Commun.">
        <title>The rainbow trout genome provides novel insights into evolution after whole-genome duplication in vertebrates.</title>
        <authorList>
            <person name="Berthelot C."/>
            <person name="Brunet F."/>
            <person name="Chalopin D."/>
            <person name="Juanchich A."/>
            <person name="Bernard M."/>
            <person name="Noel B."/>
            <person name="Bento P."/>
            <person name="Da Silva C."/>
            <person name="Labadie K."/>
            <person name="Alberti A."/>
            <person name="Aury J.M."/>
            <person name="Louis A."/>
            <person name="Dehais P."/>
            <person name="Bardou P."/>
            <person name="Montfort J."/>
            <person name="Klopp C."/>
            <person name="Cabau C."/>
            <person name="Gaspin C."/>
            <person name="Thorgaard G.H."/>
            <person name="Boussaha M."/>
            <person name="Quillet E."/>
            <person name="Guyomard R."/>
            <person name="Galiana D."/>
            <person name="Bobe J."/>
            <person name="Volff J.N."/>
            <person name="Genet C."/>
            <person name="Wincker P."/>
            <person name="Jaillon O."/>
            <person name="Roest Crollius H."/>
            <person name="Guiguen Y."/>
        </authorList>
    </citation>
    <scope>NUCLEOTIDE SEQUENCE [LARGE SCALE GENOMIC DNA]</scope>
</reference>
<dbReference type="PANTHER" id="PTHR12091">
    <property type="entry name" value="MELANIN-CONCENTRATING HORMONE"/>
    <property type="match status" value="1"/>
</dbReference>
<proteinExistence type="predicted"/>
<dbReference type="EMBL" id="FR904461">
    <property type="protein sequence ID" value="CDQ64150.1"/>
    <property type="molecule type" value="Genomic_DNA"/>
</dbReference>
<gene>
    <name evidence="7" type="ORF">GSONMT00070523001</name>
</gene>
<dbReference type="STRING" id="8022.A0A060WHV5"/>
<protein>
    <submittedName>
        <fullName evidence="7">Uncharacterized protein</fullName>
    </submittedName>
</protein>
<dbReference type="PaxDb" id="8022-A0A060WHV5"/>
<dbReference type="AlphaFoldDB" id="A0A060WHV5"/>
<name>A0A060WHV5_ONCMY</name>
<accession>A0A060WHV5</accession>
<sequence>MRHSVLSISFAVALFLECYTPSTAIPIGKMDDVALEQDTLDSLLRVEVSENSPDSVRGRSSKIVLLADSGLWMNLNRGLPFYKLIAAAAGPDRALTLDRREAGQDLSPSISIVRRDTMRCMVGRVYRPCWEV</sequence>
<evidence type="ECO:0000256" key="3">
    <source>
        <dbReference type="ARBA" id="ARBA00022702"/>
    </source>
</evidence>
<comment type="function">
    <text evidence="1">Plays a role in skin pigmentation by antagonizing the action of melanotropin alpha. Induces melanin concentration within the melanophores. May participate in the control of the hypothalamo-pituitary adrenal gland axis by inhibiting the release of ACTH.</text>
</comment>